<organism evidence="2 3">
    <name type="scientific">Paenibacillus terricola</name>
    <dbReference type="NCBI Taxonomy" id="2763503"/>
    <lineage>
        <taxon>Bacteria</taxon>
        <taxon>Bacillati</taxon>
        <taxon>Bacillota</taxon>
        <taxon>Bacilli</taxon>
        <taxon>Bacillales</taxon>
        <taxon>Paenibacillaceae</taxon>
        <taxon>Paenibacillus</taxon>
    </lineage>
</organism>
<dbReference type="Pfam" id="PF13521">
    <property type="entry name" value="AAA_28"/>
    <property type="match status" value="1"/>
</dbReference>
<dbReference type="Gene3D" id="3.40.50.620">
    <property type="entry name" value="HUPs"/>
    <property type="match status" value="1"/>
</dbReference>
<dbReference type="EMBL" id="JACXZA010000004">
    <property type="protein sequence ID" value="MBD3920457.1"/>
    <property type="molecule type" value="Genomic_DNA"/>
</dbReference>
<dbReference type="Gene3D" id="3.40.50.300">
    <property type="entry name" value="P-loop containing nucleotide triphosphate hydrolases"/>
    <property type="match status" value="1"/>
</dbReference>
<proteinExistence type="predicted"/>
<evidence type="ECO:0000313" key="3">
    <source>
        <dbReference type="Proteomes" id="UP000609346"/>
    </source>
</evidence>
<comment type="caution">
    <text evidence="2">The sequence shown here is derived from an EMBL/GenBank/DDBJ whole genome shotgun (WGS) entry which is preliminary data.</text>
</comment>
<dbReference type="PANTHER" id="PTHR37512:SF1">
    <property type="entry name" value="NADR_TTD14 AAA DOMAIN-CONTAINING PROTEIN"/>
    <property type="match status" value="1"/>
</dbReference>
<dbReference type="InterPro" id="IPR014729">
    <property type="entry name" value="Rossmann-like_a/b/a_fold"/>
</dbReference>
<dbReference type="InterPro" id="IPR038727">
    <property type="entry name" value="NadR/Ttd14_AAA_dom"/>
</dbReference>
<dbReference type="InterPro" id="IPR052735">
    <property type="entry name" value="NAD_biosynth-regulator"/>
</dbReference>
<protein>
    <submittedName>
        <fullName evidence="2">AAA family ATPase</fullName>
    </submittedName>
</protein>
<evidence type="ECO:0000313" key="2">
    <source>
        <dbReference type="EMBL" id="MBD3920457.1"/>
    </source>
</evidence>
<name>A0ABR8MWY4_9BACL</name>
<dbReference type="Proteomes" id="UP000609346">
    <property type="component" value="Unassembled WGS sequence"/>
</dbReference>
<feature type="domain" description="NadR/Ttd14 AAA" evidence="1">
    <location>
        <begin position="158"/>
        <end position="316"/>
    </location>
</feature>
<dbReference type="SUPFAM" id="SSF52374">
    <property type="entry name" value="Nucleotidylyl transferase"/>
    <property type="match status" value="1"/>
</dbReference>
<keyword evidence="3" id="KW-1185">Reference proteome</keyword>
<dbReference type="SUPFAM" id="SSF52540">
    <property type="entry name" value="P-loop containing nucleoside triphosphate hydrolases"/>
    <property type="match status" value="1"/>
</dbReference>
<dbReference type="PANTHER" id="PTHR37512">
    <property type="entry name" value="TRIFUNCTIONAL NAD BIOSYNTHESIS/REGULATOR PROTEIN NADR"/>
    <property type="match status" value="1"/>
</dbReference>
<dbReference type="InterPro" id="IPR027417">
    <property type="entry name" value="P-loop_NTPase"/>
</dbReference>
<gene>
    <name evidence="2" type="ORF">H8B09_16970</name>
</gene>
<reference evidence="2 3" key="1">
    <citation type="submission" date="2020-09" db="EMBL/GenBank/DDBJ databases">
        <title>Paenibacillus sp. strain PR3 16S rRNA gene Genome sequencing and assembly.</title>
        <authorList>
            <person name="Kim J."/>
        </authorList>
    </citation>
    <scope>NUCLEOTIDE SEQUENCE [LARGE SCALE GENOMIC DNA]</scope>
    <source>
        <strain evidence="2 3">PR3</strain>
    </source>
</reference>
<dbReference type="RefSeq" id="WP_191204753.1">
    <property type="nucleotide sequence ID" value="NZ_JACXZA010000004.1"/>
</dbReference>
<evidence type="ECO:0000259" key="1">
    <source>
        <dbReference type="Pfam" id="PF13521"/>
    </source>
</evidence>
<accession>A0ABR8MWY4</accession>
<sequence>MSDKKIGLTLGKYAPFHRGHQHVVDTALMEMDEVIVIIYDCPETIDVPLTVRAEWIRRLYPEVRVLEGWDGPTEIGDTPEIKRSQEQYVLGLLQGQRITHFYSSEFYGEHMSEALHAVNRLVDPERTQFPISGTRVREMPYEERTFVHPVVYRDLIAKVVFLGAPSTGKTTLAAHMAERHATVWMPEYGREYWELHQSDRRLTQEQLVDIAEGHREREDALALQARRYLFVDTNAISTYMFSLDYHEAAHPRLAALADEASKRYDLVFLCEDDIPYDDTWDRSGAVHRGKFHKQIKADLLMRRIQFIPLRGSLTERADRVDEVLRQFVKYRSLGERL</sequence>